<accession>A0A2C6ME85</accession>
<keyword evidence="2" id="KW-1185">Reference proteome</keyword>
<comment type="caution">
    <text evidence="1">The sequence shown here is derived from an EMBL/GenBank/DDBJ whole genome shotgun (WGS) entry which is preliminary data.</text>
</comment>
<dbReference type="AlphaFoldDB" id="A0A2C6ME85"/>
<reference evidence="1 2" key="1">
    <citation type="submission" date="2013-09" db="EMBL/GenBank/DDBJ databases">
        <title>Biodegradation of hydrocarbons in the deep terrestrial subsurface : characterization of a microbial consortium composed of two Desulfotomaculum species originating from a deep geological formation.</title>
        <authorList>
            <person name="Aullo T."/>
            <person name="Berlendis S."/>
            <person name="Lascourreges J.-F."/>
            <person name="Dessort D."/>
            <person name="Saint-Laurent S."/>
            <person name="Schraauwers B."/>
            <person name="Mas J."/>
            <person name="Magot M."/>
            <person name="Ranchou-Peyruse A."/>
        </authorList>
    </citation>
    <scope>NUCLEOTIDE SEQUENCE [LARGE SCALE GENOMIC DNA]</scope>
    <source>
        <strain evidence="1 2">Bs107</strain>
    </source>
</reference>
<dbReference type="EMBL" id="AWQQ01000068">
    <property type="protein sequence ID" value="PHJ37914.1"/>
    <property type="molecule type" value="Genomic_DNA"/>
</dbReference>
<organism evidence="1 2">
    <name type="scientific">Desulforamulus profundi</name>
    <dbReference type="NCBI Taxonomy" id="1383067"/>
    <lineage>
        <taxon>Bacteria</taxon>
        <taxon>Bacillati</taxon>
        <taxon>Bacillota</taxon>
        <taxon>Clostridia</taxon>
        <taxon>Eubacteriales</taxon>
        <taxon>Peptococcaceae</taxon>
        <taxon>Desulforamulus</taxon>
    </lineage>
</organism>
<sequence>MSEEKYVTLDELIKRSLQEKARKDKDINLDEAWEKFSNRYNVRRPRKNLKHWLSPVL</sequence>
<evidence type="ECO:0000313" key="1">
    <source>
        <dbReference type="EMBL" id="PHJ37914.1"/>
    </source>
</evidence>
<dbReference type="RefSeq" id="WP_180261075.1">
    <property type="nucleotide sequence ID" value="NZ_AWQQ01000068.1"/>
</dbReference>
<protein>
    <submittedName>
        <fullName evidence="1">Uncharacterized protein</fullName>
    </submittedName>
</protein>
<dbReference type="Proteomes" id="UP000222564">
    <property type="component" value="Unassembled WGS sequence"/>
</dbReference>
<name>A0A2C6ME85_9FIRM</name>
<gene>
    <name evidence="1" type="ORF">P378_13070</name>
</gene>
<evidence type="ECO:0000313" key="2">
    <source>
        <dbReference type="Proteomes" id="UP000222564"/>
    </source>
</evidence>
<proteinExistence type="predicted"/>